<protein>
    <recommendedName>
        <fullName evidence="11">White collar 1 protein</fullName>
    </recommendedName>
</protein>
<keyword evidence="10" id="KW-1185">Reference proteome</keyword>
<evidence type="ECO:0000313" key="9">
    <source>
        <dbReference type="EMBL" id="KXN70665.1"/>
    </source>
</evidence>
<dbReference type="GO" id="GO:0043565">
    <property type="term" value="F:sequence-specific DNA binding"/>
    <property type="evidence" value="ECO:0007669"/>
    <property type="project" value="InterPro"/>
</dbReference>
<dbReference type="Proteomes" id="UP000070444">
    <property type="component" value="Unassembled WGS sequence"/>
</dbReference>
<name>A0A137P6P2_CONC2</name>
<dbReference type="InterPro" id="IPR001610">
    <property type="entry name" value="PAC"/>
</dbReference>
<keyword evidence="4" id="KW-0479">Metal-binding</keyword>
<keyword evidence="4" id="KW-0862">Zinc</keyword>
<keyword evidence="4" id="KW-0863">Zinc-finger</keyword>
<evidence type="ECO:0000256" key="3">
    <source>
        <dbReference type="ARBA" id="ARBA00022991"/>
    </source>
</evidence>
<reference evidence="9 10" key="1">
    <citation type="journal article" date="2015" name="Genome Biol. Evol.">
        <title>Phylogenomic analyses indicate that early fungi evolved digesting cell walls of algal ancestors of land plants.</title>
        <authorList>
            <person name="Chang Y."/>
            <person name="Wang S."/>
            <person name="Sekimoto S."/>
            <person name="Aerts A.L."/>
            <person name="Choi C."/>
            <person name="Clum A."/>
            <person name="LaButti K.M."/>
            <person name="Lindquist E.A."/>
            <person name="Yee Ngan C."/>
            <person name="Ohm R.A."/>
            <person name="Salamov A.A."/>
            <person name="Grigoriev I.V."/>
            <person name="Spatafora J.W."/>
            <person name="Berbee M.L."/>
        </authorList>
    </citation>
    <scope>NUCLEOTIDE SEQUENCE [LARGE SCALE GENOMIC DNA]</scope>
    <source>
        <strain evidence="9 10">NRRL 28638</strain>
    </source>
</reference>
<keyword evidence="1" id="KW-0285">Flavoprotein</keyword>
<dbReference type="SUPFAM" id="SSF55785">
    <property type="entry name" value="PYP-like sensor domain (PAS domain)"/>
    <property type="match status" value="3"/>
</dbReference>
<feature type="coiled-coil region" evidence="5">
    <location>
        <begin position="553"/>
        <end position="587"/>
    </location>
</feature>
<feature type="domain" description="GATA-type" evidence="8">
    <location>
        <begin position="592"/>
        <end position="627"/>
    </location>
</feature>
<dbReference type="CDD" id="cd00130">
    <property type="entry name" value="PAS"/>
    <property type="match status" value="2"/>
</dbReference>
<dbReference type="Pfam" id="PF13426">
    <property type="entry name" value="PAS_9"/>
    <property type="match status" value="1"/>
</dbReference>
<dbReference type="Gene3D" id="3.30.50.10">
    <property type="entry name" value="Erythroid Transcription Factor GATA-1, subunit A"/>
    <property type="match status" value="1"/>
</dbReference>
<dbReference type="PROSITE" id="PS50112">
    <property type="entry name" value="PAS"/>
    <property type="match status" value="2"/>
</dbReference>
<dbReference type="PANTHER" id="PTHR47429">
    <property type="entry name" value="PROTEIN TWIN LOV 1"/>
    <property type="match status" value="1"/>
</dbReference>
<feature type="region of interest" description="Disordered" evidence="6">
    <location>
        <begin position="628"/>
        <end position="649"/>
    </location>
</feature>
<dbReference type="InterPro" id="IPR035965">
    <property type="entry name" value="PAS-like_dom_sf"/>
</dbReference>
<organism evidence="9 10">
    <name type="scientific">Conidiobolus coronatus (strain ATCC 28846 / CBS 209.66 / NRRL 28638)</name>
    <name type="common">Delacroixia coronata</name>
    <dbReference type="NCBI Taxonomy" id="796925"/>
    <lineage>
        <taxon>Eukaryota</taxon>
        <taxon>Fungi</taxon>
        <taxon>Fungi incertae sedis</taxon>
        <taxon>Zoopagomycota</taxon>
        <taxon>Entomophthoromycotina</taxon>
        <taxon>Entomophthoromycetes</taxon>
        <taxon>Entomophthorales</taxon>
        <taxon>Ancylistaceae</taxon>
        <taxon>Conidiobolus</taxon>
    </lineage>
</organism>
<dbReference type="EMBL" id="KQ964496">
    <property type="protein sequence ID" value="KXN70665.1"/>
    <property type="molecule type" value="Genomic_DNA"/>
</dbReference>
<dbReference type="AlphaFoldDB" id="A0A137P6P2"/>
<proteinExistence type="predicted"/>
<accession>A0A137P6P2</accession>
<dbReference type="Gene3D" id="3.30.450.20">
    <property type="entry name" value="PAS domain"/>
    <property type="match status" value="3"/>
</dbReference>
<feature type="compositionally biased region" description="Low complexity" evidence="6">
    <location>
        <begin position="499"/>
        <end position="518"/>
    </location>
</feature>
<evidence type="ECO:0000259" key="7">
    <source>
        <dbReference type="PROSITE" id="PS50112"/>
    </source>
</evidence>
<evidence type="ECO:0000259" key="8">
    <source>
        <dbReference type="PROSITE" id="PS50114"/>
    </source>
</evidence>
<dbReference type="OrthoDB" id="447251at2759"/>
<evidence type="ECO:0000256" key="1">
    <source>
        <dbReference type="ARBA" id="ARBA00022630"/>
    </source>
</evidence>
<dbReference type="STRING" id="796925.A0A137P6P2"/>
<dbReference type="GO" id="GO:0005634">
    <property type="term" value="C:nucleus"/>
    <property type="evidence" value="ECO:0007669"/>
    <property type="project" value="TreeGrafter"/>
</dbReference>
<dbReference type="Pfam" id="PF08447">
    <property type="entry name" value="PAS_3"/>
    <property type="match status" value="1"/>
</dbReference>
<dbReference type="SUPFAM" id="SSF57716">
    <property type="entry name" value="Glucocorticoid receptor-like (DNA-binding domain)"/>
    <property type="match status" value="1"/>
</dbReference>
<dbReference type="CDD" id="cd00202">
    <property type="entry name" value="ZnF_GATA"/>
    <property type="match status" value="1"/>
</dbReference>
<keyword evidence="5" id="KW-0175">Coiled coil</keyword>
<dbReference type="PANTHER" id="PTHR47429:SF7">
    <property type="entry name" value="GATA-FACTOR"/>
    <property type="match status" value="1"/>
</dbReference>
<feature type="domain" description="PAS" evidence="7">
    <location>
        <begin position="85"/>
        <end position="119"/>
    </location>
</feature>
<dbReference type="Pfam" id="PF00320">
    <property type="entry name" value="GATA"/>
    <property type="match status" value="1"/>
</dbReference>
<dbReference type="SMART" id="SM00401">
    <property type="entry name" value="ZnF_GATA"/>
    <property type="match status" value="1"/>
</dbReference>
<dbReference type="SMART" id="SM00091">
    <property type="entry name" value="PAS"/>
    <property type="match status" value="3"/>
</dbReference>
<dbReference type="PROSITE" id="PS50114">
    <property type="entry name" value="GATA_ZN_FINGER_2"/>
    <property type="match status" value="1"/>
</dbReference>
<feature type="region of interest" description="Disordered" evidence="6">
    <location>
        <begin position="499"/>
        <end position="546"/>
    </location>
</feature>
<evidence type="ECO:0000256" key="2">
    <source>
        <dbReference type="ARBA" id="ARBA00022643"/>
    </source>
</evidence>
<evidence type="ECO:0000313" key="10">
    <source>
        <dbReference type="Proteomes" id="UP000070444"/>
    </source>
</evidence>
<dbReference type="GO" id="GO:0006355">
    <property type="term" value="P:regulation of DNA-templated transcription"/>
    <property type="evidence" value="ECO:0007669"/>
    <property type="project" value="InterPro"/>
</dbReference>
<dbReference type="InterPro" id="IPR000014">
    <property type="entry name" value="PAS"/>
</dbReference>
<evidence type="ECO:0000256" key="4">
    <source>
        <dbReference type="PROSITE-ProRule" id="PRU00094"/>
    </source>
</evidence>
<evidence type="ECO:0000256" key="5">
    <source>
        <dbReference type="SAM" id="Coils"/>
    </source>
</evidence>
<dbReference type="GO" id="GO:0008270">
    <property type="term" value="F:zinc ion binding"/>
    <property type="evidence" value="ECO:0007669"/>
    <property type="project" value="UniProtKB-KW"/>
</dbReference>
<dbReference type="InterPro" id="IPR000679">
    <property type="entry name" value="Znf_GATA"/>
</dbReference>
<keyword evidence="3" id="KW-0157">Chromophore</keyword>
<feature type="compositionally biased region" description="Polar residues" evidence="6">
    <location>
        <begin position="522"/>
        <end position="531"/>
    </location>
</feature>
<dbReference type="NCBIfam" id="TIGR00229">
    <property type="entry name" value="sensory_box"/>
    <property type="match status" value="1"/>
</dbReference>
<dbReference type="OMA" id="ESHGAWH"/>
<dbReference type="PROSITE" id="PS00344">
    <property type="entry name" value="GATA_ZN_FINGER_1"/>
    <property type="match status" value="1"/>
</dbReference>
<sequence length="649" mass="72005">MSMGIDPAQFTQPMMHQQHQMHTAELPPQIPAAVNATQPSPTSNFDAFPGIYSSSGFDLFGILARLADRPNKQIQLGPVDLSCAFLVVDARKFDFPILYASPNFEKLTGYSIPETIGRNCRFLQAPNGHVTLGSRRRYTDNSAVHQLKSRVVHGKEHQISLVNYKKDGTPFMNLVTVIPISVGDEITFFIGLQVDLVEQPNAILDRMKDGTYAVNYTQVTIPQQMSPSSMSGHSLFANMAASSLRPGDIYESIVGRPRDENSYIIWNQILVNHCDDFVHVLTIKGVFLFSSPSTSKLLGYSPDDLVGNSISQYCHPSDYTPMLRELKDAADSSDPFSLVYRIRHKDGHYLWMESLGRLYVDKSKGRKFLILSGRIRPLYQLSMNAVVNNGGFVPGEFWSKLSLDGMFLYVTTGCQESLDMDPQDFVGTSMYQFVRSDKTTPLTRALHQAREGIAVRISHHLRSGKGAYVNMVSTMYPGDVFNEGKPAFILCQSRPVANSSAISSSGNSSSRSGSQSGDESIDSTNANSVPSPQDLGPPTKEDNMFDVLDPERSSTWQLELHQLRLANKKLKEELEQYEAKNKPKTKKHRMVNDVERICAHCLRKNSPEWRKGPDGPGTLCNSCGIKYAKSSSGGSSSPERNKSVSQESS</sequence>
<gene>
    <name evidence="9" type="ORF">CONCODRAFT_75611</name>
</gene>
<feature type="domain" description="PAS" evidence="7">
    <location>
        <begin position="270"/>
        <end position="333"/>
    </location>
</feature>
<evidence type="ECO:0000256" key="6">
    <source>
        <dbReference type="SAM" id="MobiDB-lite"/>
    </source>
</evidence>
<dbReference type="InterPro" id="IPR013655">
    <property type="entry name" value="PAS_fold_3"/>
</dbReference>
<keyword evidence="2" id="KW-0288">FMN</keyword>
<dbReference type="SMART" id="SM00086">
    <property type="entry name" value="PAC"/>
    <property type="match status" value="2"/>
</dbReference>
<evidence type="ECO:0008006" key="11">
    <source>
        <dbReference type="Google" id="ProtNLM"/>
    </source>
</evidence>
<dbReference type="InterPro" id="IPR013088">
    <property type="entry name" value="Znf_NHR/GATA"/>
</dbReference>